<proteinExistence type="predicted"/>
<name>A0AAU7AV80_9ACTN</name>
<dbReference type="PROSITE" id="PS51318">
    <property type="entry name" value="TAT"/>
    <property type="match status" value="1"/>
</dbReference>
<sequence length="511" mass="53937">MVTGTAYGASVLVRRDFLKSSALSAGVLAMGPAYWREALAAAPATPGRGPYGPLGPPDANGIALPAGFSVRQIAAAGSPVAGTGYVWPLFPDGKATFTRPDGGWVLCVNSEVPVIGGASSITFAAGGRITGARRILAGTSTNCGGGATPWGTWLSCEEIDQGRVWECDPLGLKPAVARPAMGVFTHEAAVVDPAGQRLYMTEDEGDGGFYRFTPTAYPDLGGGVLEIATPGTGGRVAWVRVPDPGAVSLATRLQVPTSQKFRRGEGLWFDTGVVYFSTTSDDRIWAYDCATELLELLYDGEAIGPDAPLRDPDQLNAHPSSGDLYVCEDADDLQIVMITLEREVAPFLQLSGPLHQNGTELAGTTFDPAGRRLYFSSQRGGLGGLTYEVTGPFREVLPRRPIVQVSAPAPLLLQAKPAVRLTTVRRDGLVVSVDADRKGTYALSVRARGVTVARGTLRATGPGRRRVRLKPVRLGPAALRKLKGRRVVGQVVVTQGKRRATRPVTLTGPPA</sequence>
<dbReference type="SUPFAM" id="SSF63825">
    <property type="entry name" value="YWTD domain"/>
    <property type="match status" value="1"/>
</dbReference>
<dbReference type="Pfam" id="PF05787">
    <property type="entry name" value="PhoX"/>
    <property type="match status" value="2"/>
</dbReference>
<dbReference type="AlphaFoldDB" id="A0AAU7AV80"/>
<dbReference type="EMBL" id="CP114014">
    <property type="protein sequence ID" value="XAY05502.1"/>
    <property type="molecule type" value="Genomic_DNA"/>
</dbReference>
<gene>
    <name evidence="1" type="ORF">DSM112329_02355</name>
</gene>
<dbReference type="PANTHER" id="PTHR35399:SF2">
    <property type="entry name" value="DUF839 DOMAIN-CONTAINING PROTEIN"/>
    <property type="match status" value="1"/>
</dbReference>
<dbReference type="InterPro" id="IPR008557">
    <property type="entry name" value="PhoX"/>
</dbReference>
<organism evidence="1">
    <name type="scientific">Paraconexibacter sp. AEG42_29</name>
    <dbReference type="NCBI Taxonomy" id="2997339"/>
    <lineage>
        <taxon>Bacteria</taxon>
        <taxon>Bacillati</taxon>
        <taxon>Actinomycetota</taxon>
        <taxon>Thermoleophilia</taxon>
        <taxon>Solirubrobacterales</taxon>
        <taxon>Paraconexibacteraceae</taxon>
        <taxon>Paraconexibacter</taxon>
    </lineage>
</organism>
<protein>
    <recommendedName>
        <fullName evidence="2">DUF839 domain-containing protein</fullName>
    </recommendedName>
</protein>
<dbReference type="KEGG" id="parq:DSM112329_02355"/>
<dbReference type="PANTHER" id="PTHR35399">
    <property type="entry name" value="SLR8030 PROTEIN"/>
    <property type="match status" value="1"/>
</dbReference>
<evidence type="ECO:0008006" key="2">
    <source>
        <dbReference type="Google" id="ProtNLM"/>
    </source>
</evidence>
<evidence type="ECO:0000313" key="1">
    <source>
        <dbReference type="EMBL" id="XAY05502.1"/>
    </source>
</evidence>
<dbReference type="InterPro" id="IPR006311">
    <property type="entry name" value="TAT_signal"/>
</dbReference>
<accession>A0AAU7AV80</accession>
<reference evidence="1" key="1">
    <citation type="submission" date="2022-12" db="EMBL/GenBank/DDBJ databases">
        <title>Paraconexibacter alkalitolerans sp. nov. and Baekduia alba sp. nov., isolated from soil and emended description of the genera Paraconexibacter (Chun et al., 2020) and Baekduia (An et al., 2020).</title>
        <authorList>
            <person name="Vieira S."/>
            <person name="Huber K.J."/>
            <person name="Geppert A."/>
            <person name="Wolf J."/>
            <person name="Neumann-Schaal M."/>
            <person name="Muesken M."/>
            <person name="Overmann J."/>
        </authorList>
    </citation>
    <scope>NUCLEOTIDE SEQUENCE</scope>
    <source>
        <strain evidence="1">AEG42_29</strain>
    </source>
</reference>